<evidence type="ECO:0000256" key="9">
    <source>
        <dbReference type="ARBA" id="ARBA00039886"/>
    </source>
</evidence>
<dbReference type="OrthoDB" id="411372at2759"/>
<keyword evidence="7" id="KW-0539">Nucleus</keyword>
<feature type="compositionally biased region" description="Basic and acidic residues" evidence="13">
    <location>
        <begin position="325"/>
        <end position="348"/>
    </location>
</feature>
<dbReference type="InterPro" id="IPR000571">
    <property type="entry name" value="Znf_CCCH"/>
</dbReference>
<evidence type="ECO:0000256" key="11">
    <source>
        <dbReference type="PROSITE-ProRule" id="PRU00601"/>
    </source>
</evidence>
<evidence type="ECO:0000256" key="13">
    <source>
        <dbReference type="SAM" id="MobiDB-lite"/>
    </source>
</evidence>
<dbReference type="InterPro" id="IPR036855">
    <property type="entry name" value="Znf_CCCH_sf"/>
</dbReference>
<dbReference type="GO" id="GO:0005643">
    <property type="term" value="C:nuclear pore"/>
    <property type="evidence" value="ECO:0007669"/>
    <property type="project" value="UniProtKB-SubCell"/>
</dbReference>
<dbReference type="Proteomes" id="UP001148018">
    <property type="component" value="Unassembled WGS sequence"/>
</dbReference>
<evidence type="ECO:0000256" key="5">
    <source>
        <dbReference type="ARBA" id="ARBA00022833"/>
    </source>
</evidence>
<dbReference type="SMART" id="SM00356">
    <property type="entry name" value="ZnF_C3H1"/>
    <property type="match status" value="2"/>
</dbReference>
<keyword evidence="5 12" id="KW-0862">Zinc</keyword>
<evidence type="ECO:0000313" key="16">
    <source>
        <dbReference type="EMBL" id="KAJ3596791.1"/>
    </source>
</evidence>
<evidence type="ECO:0000259" key="14">
    <source>
        <dbReference type="PROSITE" id="PS50103"/>
    </source>
</evidence>
<name>A0A9Q0DZW9_9TELE</name>
<feature type="region of interest" description="Disordered" evidence="13">
    <location>
        <begin position="141"/>
        <end position="169"/>
    </location>
</feature>
<dbReference type="InterPro" id="IPR037274">
    <property type="entry name" value="Znf_CHY_sf"/>
</dbReference>
<evidence type="ECO:0000256" key="6">
    <source>
        <dbReference type="ARBA" id="ARBA00023132"/>
    </source>
</evidence>
<organism evidence="16 17">
    <name type="scientific">Muraenolepis orangiensis</name>
    <name type="common">Patagonian moray cod</name>
    <dbReference type="NCBI Taxonomy" id="630683"/>
    <lineage>
        <taxon>Eukaryota</taxon>
        <taxon>Metazoa</taxon>
        <taxon>Chordata</taxon>
        <taxon>Craniata</taxon>
        <taxon>Vertebrata</taxon>
        <taxon>Euteleostomi</taxon>
        <taxon>Actinopterygii</taxon>
        <taxon>Neopterygii</taxon>
        <taxon>Teleostei</taxon>
        <taxon>Neoteleostei</taxon>
        <taxon>Acanthomorphata</taxon>
        <taxon>Zeiogadaria</taxon>
        <taxon>Gadariae</taxon>
        <taxon>Gadiformes</taxon>
        <taxon>Muraenolepidoidei</taxon>
        <taxon>Muraenolepididae</taxon>
        <taxon>Muraenolepis</taxon>
    </lineage>
</organism>
<evidence type="ECO:0000256" key="12">
    <source>
        <dbReference type="PROSITE-ProRule" id="PRU00723"/>
    </source>
</evidence>
<comment type="subcellular location">
    <subcellularLocation>
        <location evidence="1">Nucleus membrane</location>
        <topology evidence="1">Peripheral membrane protein</topology>
        <orientation evidence="1">Cytoplasmic side</orientation>
    </subcellularLocation>
    <subcellularLocation>
        <location evidence="2">Nucleus</location>
        <location evidence="2">Nuclear pore complex</location>
    </subcellularLocation>
</comment>
<proteinExistence type="predicted"/>
<dbReference type="SUPFAM" id="SSF161219">
    <property type="entry name" value="CHY zinc finger-like"/>
    <property type="match status" value="1"/>
</dbReference>
<feature type="compositionally biased region" description="Basic and acidic residues" evidence="13">
    <location>
        <begin position="141"/>
        <end position="159"/>
    </location>
</feature>
<keyword evidence="17" id="KW-1185">Reference proteome</keyword>
<dbReference type="EMBL" id="JANIIK010000110">
    <property type="protein sequence ID" value="KAJ3596791.1"/>
    <property type="molecule type" value="Genomic_DNA"/>
</dbReference>
<evidence type="ECO:0000313" key="17">
    <source>
        <dbReference type="Proteomes" id="UP001148018"/>
    </source>
</evidence>
<feature type="zinc finger region" description="C3H1-type" evidence="12">
    <location>
        <begin position="20"/>
        <end position="49"/>
    </location>
</feature>
<feature type="domain" description="C3H1-type" evidence="14">
    <location>
        <begin position="103"/>
        <end position="130"/>
    </location>
</feature>
<evidence type="ECO:0000256" key="7">
    <source>
        <dbReference type="ARBA" id="ARBA00023242"/>
    </source>
</evidence>
<dbReference type="GO" id="GO:0008270">
    <property type="term" value="F:zinc ion binding"/>
    <property type="evidence" value="ECO:0007669"/>
    <property type="project" value="UniProtKB-KW"/>
</dbReference>
<evidence type="ECO:0000256" key="4">
    <source>
        <dbReference type="ARBA" id="ARBA00022771"/>
    </source>
</evidence>
<dbReference type="PANTHER" id="PTHR46527:SF1">
    <property type="entry name" value="NUCLEOPORIN NUP42"/>
    <property type="match status" value="1"/>
</dbReference>
<keyword evidence="6" id="KW-0811">Translocation</keyword>
<dbReference type="Pfam" id="PF05495">
    <property type="entry name" value="zf-CHY"/>
    <property type="match status" value="1"/>
</dbReference>
<sequence>MADGDQENTNEAETVSSSGPPHTRHICRFYSQGRYCHFGKRCRFVHQRTDSPLNANTTDQETEPEDSQKDSVPHHQQDRSGNTGKKMDNRPKPPPVDRPVTREPNRRPCRYFLSGFCAMEDRCRFWHPPTMLVEYQFAPKTENHPTKTENHPTKTENHPTKTTPAPHVNRPQEVKLSDLTENATKELRDTEIQQMIKRFPKHQLIIQERGDGQVTYYRATVEATDPDWPFDLKEVVILVSFPEEYPLEAKHATNELMGKVELLFRPYLRWLDRSMERLFTEGARQLKKDIDVERAGLQFIRYQELQATLCQEPASVPMATDEDGSSERSHTTDMEQESGRSHRWKGEETQGGTEVKLLGLSLGDNTATVLARRVTVCLQCNRCKVTADLTLGVTSPCTAQCEKCSASIGATFRPSMLHAYSDVLGYLDLHNAVPTDLVLQDCELTVGCLHCSEEGPVQNVCYGQTKELNCENCHSKLSILVDSARFQYIQPRSNKTGPKDLTSHYVRKVRDPAVQKGKPLPEKGACRHYKQSHRWLRFSCCGRAYACDVCHDEDQDHSMELATRMICGHCATEQPYSNGKPCVGCGGLMTRGASSTHWEGGLGCRNKLKMSKNDRQKYSNTNKTISRKAVAEKK</sequence>
<keyword evidence="6" id="KW-0509">mRNA transport</keyword>
<comment type="caution">
    <text evidence="16">The sequence shown here is derived from an EMBL/GenBank/DDBJ whole genome shotgun (WGS) entry which is preliminary data.</text>
</comment>
<keyword evidence="3 12" id="KW-0479">Metal-binding</keyword>
<feature type="region of interest" description="Disordered" evidence="13">
    <location>
        <begin position="52"/>
        <end position="105"/>
    </location>
</feature>
<feature type="region of interest" description="Disordered" evidence="13">
    <location>
        <begin position="1"/>
        <end position="23"/>
    </location>
</feature>
<dbReference type="PANTHER" id="PTHR46527">
    <property type="entry name" value="NUCLEOPORIN-LIKE PROTEIN 2"/>
    <property type="match status" value="1"/>
</dbReference>
<evidence type="ECO:0000256" key="1">
    <source>
        <dbReference type="ARBA" id="ARBA00004335"/>
    </source>
</evidence>
<evidence type="ECO:0000256" key="3">
    <source>
        <dbReference type="ARBA" id="ARBA00022723"/>
    </source>
</evidence>
<reference evidence="16" key="1">
    <citation type="submission" date="2022-07" db="EMBL/GenBank/DDBJ databases">
        <title>Chromosome-level genome of Muraenolepis orangiensis.</title>
        <authorList>
            <person name="Kim J."/>
        </authorList>
    </citation>
    <scope>NUCLEOTIDE SEQUENCE</scope>
    <source>
        <strain evidence="16">KU_S4_2022</strain>
        <tissue evidence="16">Muscle</tissue>
    </source>
</reference>
<keyword evidence="4 11" id="KW-0863">Zinc-finger</keyword>
<gene>
    <name evidence="16" type="ORF">NHX12_003192</name>
</gene>
<accession>A0A9Q0DZW9</accession>
<evidence type="ECO:0000259" key="15">
    <source>
        <dbReference type="PROSITE" id="PS51266"/>
    </source>
</evidence>
<dbReference type="PROSITE" id="PS50103">
    <property type="entry name" value="ZF_C3H1"/>
    <property type="match status" value="2"/>
</dbReference>
<feature type="compositionally biased region" description="Basic and acidic residues" evidence="13">
    <location>
        <begin position="66"/>
        <end position="78"/>
    </location>
</feature>
<feature type="compositionally biased region" description="Polar residues" evidence="13">
    <location>
        <begin position="11"/>
        <end position="20"/>
    </location>
</feature>
<feature type="compositionally biased region" description="Acidic residues" evidence="13">
    <location>
        <begin position="1"/>
        <end position="10"/>
    </location>
</feature>
<dbReference type="InterPro" id="IPR008913">
    <property type="entry name" value="Znf_CHY"/>
</dbReference>
<evidence type="ECO:0000256" key="10">
    <source>
        <dbReference type="ARBA" id="ARBA00042384"/>
    </source>
</evidence>
<dbReference type="AlphaFoldDB" id="A0A9Q0DZW9"/>
<keyword evidence="6" id="KW-0813">Transport</keyword>
<comment type="function">
    <text evidence="8">Required for the export of mRNAs containing poly(A) tails from the nucleus into the cytoplasm.</text>
</comment>
<feature type="domain" description="CHY-type" evidence="15">
    <location>
        <begin position="519"/>
        <end position="587"/>
    </location>
</feature>
<evidence type="ECO:0000256" key="8">
    <source>
        <dbReference type="ARBA" id="ARBA00037262"/>
    </source>
</evidence>
<dbReference type="GO" id="GO:0031965">
    <property type="term" value="C:nuclear membrane"/>
    <property type="evidence" value="ECO:0007669"/>
    <property type="project" value="UniProtKB-SubCell"/>
</dbReference>
<feature type="zinc finger region" description="C3H1-type" evidence="12">
    <location>
        <begin position="103"/>
        <end position="130"/>
    </location>
</feature>
<evidence type="ECO:0000256" key="2">
    <source>
        <dbReference type="ARBA" id="ARBA00004567"/>
    </source>
</evidence>
<feature type="region of interest" description="Disordered" evidence="13">
    <location>
        <begin position="316"/>
        <end position="350"/>
    </location>
</feature>
<dbReference type="InterPro" id="IPR051767">
    <property type="entry name" value="Nucleoporin_NUP42"/>
</dbReference>
<keyword evidence="6" id="KW-0906">Nuclear pore complex</keyword>
<keyword evidence="6" id="KW-0653">Protein transport</keyword>
<dbReference type="Gene3D" id="3.30.1370.210">
    <property type="match status" value="1"/>
</dbReference>
<dbReference type="SUPFAM" id="SSF90229">
    <property type="entry name" value="CCCH zinc finger"/>
    <property type="match status" value="2"/>
</dbReference>
<feature type="domain" description="C3H1-type" evidence="14">
    <location>
        <begin position="20"/>
        <end position="49"/>
    </location>
</feature>
<dbReference type="PROSITE" id="PS51266">
    <property type="entry name" value="ZF_CHY"/>
    <property type="match status" value="1"/>
</dbReference>
<protein>
    <recommendedName>
        <fullName evidence="9">Nucleoporin NUP42</fullName>
    </recommendedName>
    <alternativeName>
        <fullName evidence="10">Nucleoporin-like protein 2</fullName>
    </alternativeName>
</protein>